<feature type="compositionally biased region" description="Low complexity" evidence="1">
    <location>
        <begin position="1075"/>
        <end position="1111"/>
    </location>
</feature>
<feature type="region of interest" description="Disordered" evidence="1">
    <location>
        <begin position="438"/>
        <end position="646"/>
    </location>
</feature>
<sequence>MRIPTLYSNSINAYSNIAGETAPSIPPLRQKSRSGTLPQFRSAMRSRPQHRRDVMVLPDESELPPILLAIPAETPPDRNFPPSAIFTLPQIGTPAPPPPPASTAPRDMAALEALVQRLQAENDVLRCSVRTDTNHNHPPALDPDRPRLIPPSPPPAQFQALPVSVPRRSPSPEVSLSAPPVLTPRIPQATSRAFPTRGPSVPILPTSPPPTITAAVVASSPAPHARSSPSPPPPGVMPRPPCTPQAPPLPPAPHAPLPRPHNPSAAGGQDSLPASPGPHTGGPVLYAPTLAPSSPAPGSSRSAPPAALPSHRDAVPVLSTSPGLNTPPPVDRGVSTLAAHPAHPPASPPPPSLEEEIPSPGVAGGLLTDPEPEPMAVPDPDLVGSPASPEATGPDMQQQQTDDDGDAARELRILARIAEGLPPGGISFATASADSLLDGLLSPRPASLRSGFTRSPRPRASPRPPASPSPRLPRPSSLVGRPGSQPAPVPPAGTAPDRPRARPRAGLRLTAPPPPAPWRGGGCAARESDVSSSPRLLSPSPSPRQARGSSSPPGPARLSHGSHSPPWRGGGSSFRQPSPSPRSSPRPQPPPLSTISTPRSRRPRATSHGSPRRLRAEGGAGGPREEAPVTFLGLPEDGGPAVPIFPVRDASGATFFVARAEHLPPTPAPAAPSTSPSPSTTPPRPDGQPAVSPTSPDQLQLSPVSTSAVPAAPSPPALQPLVVDPATSPLARPPSSTGPGGTCFWRPLTARVLVAGPDGIPAEVPVEMLVPLAADGSLAAFSGAPGGADQTVLIGSSPSPPRPAPATLGAGDPPSAAASPRATPEPPPPPPTPDEGAALATTRQQEVRARTPTPVLVPPLRLDAVSPPPPLAIPGPEGTTTRSCCSGWSGPEGEATVVLSPDDWALLAEADQPLPASHTPRLSPPPLSPTGRLGSGRSPRSWCPPASSPLARSAPQCGSPCPDEAPKAADLQQPASPEDPLAKPKPPPLALKGACQGPWGREDDRDGAPPPPSPTGSASSSSSSSSSLPLKPVPLRAATSASGPSAGILSSPRKPPASPRSPRKGAVSVPPPGSPRRCGSSPRLPLSSRRGSPCPSPQGSPRRSVSASPRPGECTSPRTVVVASPRFGSPPPWVPAPEGPNGIFLPINPHAGSALIERRHPAILYLDEYDSLKKSGSPRSRPDLVARAQASSARMLEVGRGAAWRAPSASFALSDPLAPDRPFLGQPDPADRMAELAALAQRSSENRARVKAETQAKLEYLRRCPPPPPLYYFFRNRPPRYPPSYWQNEGTHTATHLERQGIVSSPMPHFAHPDHAHMVPIYSPSRHTSAYFRSLALREVSPPPATLGPSPRLRRVKSSPIATACDPARPSPR</sequence>
<feature type="compositionally biased region" description="Low complexity" evidence="1">
    <location>
        <begin position="1015"/>
        <end position="1035"/>
    </location>
</feature>
<feature type="region of interest" description="Disordered" evidence="1">
    <location>
        <begin position="1341"/>
        <end position="1373"/>
    </location>
</feature>
<proteinExistence type="predicted"/>
<feature type="region of interest" description="Disordered" evidence="1">
    <location>
        <begin position="130"/>
        <end position="411"/>
    </location>
</feature>
<comment type="caution">
    <text evidence="2">The sequence shown here is derived from an EMBL/GenBank/DDBJ whole genome shotgun (WGS) entry which is preliminary data.</text>
</comment>
<protein>
    <submittedName>
        <fullName evidence="2">Uncharacterized protein</fullName>
    </submittedName>
</protein>
<gene>
    <name evidence="2" type="ORF">PAPYR_3743</name>
</gene>
<name>A0ABQ8UMJ0_9EUKA</name>
<feature type="compositionally biased region" description="Pro residues" evidence="1">
    <location>
        <begin position="342"/>
        <end position="352"/>
    </location>
</feature>
<feature type="compositionally biased region" description="Low complexity" evidence="1">
    <location>
        <begin position="850"/>
        <end position="862"/>
    </location>
</feature>
<feature type="region of interest" description="Disordered" evidence="1">
    <location>
        <begin position="19"/>
        <end position="52"/>
    </location>
</feature>
<feature type="compositionally biased region" description="Low complexity" evidence="1">
    <location>
        <begin position="161"/>
        <end position="177"/>
    </location>
</feature>
<dbReference type="EMBL" id="JAPMOS010000015">
    <property type="protein sequence ID" value="KAJ4460028.1"/>
    <property type="molecule type" value="Genomic_DNA"/>
</dbReference>
<feature type="region of interest" description="Disordered" evidence="1">
    <location>
        <begin position="658"/>
        <end position="744"/>
    </location>
</feature>
<keyword evidence="3" id="KW-1185">Reference proteome</keyword>
<feature type="compositionally biased region" description="Low complexity" evidence="1">
    <location>
        <begin position="810"/>
        <end position="822"/>
    </location>
</feature>
<feature type="region of interest" description="Disordered" evidence="1">
    <location>
        <begin position="908"/>
        <end position="1123"/>
    </location>
</feature>
<feature type="region of interest" description="Disordered" evidence="1">
    <location>
        <begin position="778"/>
        <end position="895"/>
    </location>
</feature>
<organism evidence="2 3">
    <name type="scientific">Paratrimastix pyriformis</name>
    <dbReference type="NCBI Taxonomy" id="342808"/>
    <lineage>
        <taxon>Eukaryota</taxon>
        <taxon>Metamonada</taxon>
        <taxon>Preaxostyla</taxon>
        <taxon>Paratrimastigidae</taxon>
        <taxon>Paratrimastix</taxon>
    </lineage>
</organism>
<feature type="compositionally biased region" description="Pro residues" evidence="1">
    <location>
        <begin position="823"/>
        <end position="833"/>
    </location>
</feature>
<feature type="compositionally biased region" description="Low complexity" evidence="1">
    <location>
        <begin position="212"/>
        <end position="228"/>
    </location>
</feature>
<evidence type="ECO:0000313" key="2">
    <source>
        <dbReference type="EMBL" id="KAJ4460028.1"/>
    </source>
</evidence>
<feature type="compositionally biased region" description="Low complexity" evidence="1">
    <location>
        <begin position="287"/>
        <end position="309"/>
    </location>
</feature>
<evidence type="ECO:0000256" key="1">
    <source>
        <dbReference type="SAM" id="MobiDB-lite"/>
    </source>
</evidence>
<feature type="compositionally biased region" description="Basic residues" evidence="1">
    <location>
        <begin position="599"/>
        <end position="613"/>
    </location>
</feature>
<dbReference type="Proteomes" id="UP001141327">
    <property type="component" value="Unassembled WGS sequence"/>
</dbReference>
<feature type="compositionally biased region" description="Polar residues" evidence="1">
    <location>
        <begin position="691"/>
        <end position="700"/>
    </location>
</feature>
<feature type="compositionally biased region" description="Pro residues" evidence="1">
    <location>
        <begin position="459"/>
        <end position="473"/>
    </location>
</feature>
<reference evidence="2" key="1">
    <citation type="journal article" date="2022" name="bioRxiv">
        <title>Genomics of Preaxostyla Flagellates Illuminates Evolutionary Transitions and the Path Towards Mitochondrial Loss.</title>
        <authorList>
            <person name="Novak L.V.F."/>
            <person name="Treitli S.C."/>
            <person name="Pyrih J."/>
            <person name="Halakuc P."/>
            <person name="Pipaliya S.V."/>
            <person name="Vacek V."/>
            <person name="Brzon O."/>
            <person name="Soukal P."/>
            <person name="Eme L."/>
            <person name="Dacks J.B."/>
            <person name="Karnkowska A."/>
            <person name="Elias M."/>
            <person name="Hampl V."/>
        </authorList>
    </citation>
    <scope>NUCLEOTIDE SEQUENCE</scope>
    <source>
        <strain evidence="2">RCP-MX</strain>
    </source>
</reference>
<feature type="compositionally biased region" description="Pro residues" evidence="1">
    <location>
        <begin position="578"/>
        <end position="592"/>
    </location>
</feature>
<feature type="compositionally biased region" description="Pro residues" evidence="1">
    <location>
        <begin position="229"/>
        <end position="261"/>
    </location>
</feature>
<accession>A0ABQ8UMJ0</accession>
<evidence type="ECO:0000313" key="3">
    <source>
        <dbReference type="Proteomes" id="UP001141327"/>
    </source>
</evidence>
<feature type="compositionally biased region" description="Low complexity" evidence="1">
    <location>
        <begin position="701"/>
        <end position="711"/>
    </location>
</feature>
<feature type="compositionally biased region" description="Low complexity" evidence="1">
    <location>
        <begin position="944"/>
        <end position="955"/>
    </location>
</feature>